<keyword evidence="1" id="KW-0812">Transmembrane</keyword>
<evidence type="ECO:0000313" key="2">
    <source>
        <dbReference type="EMBL" id="SHF20031.1"/>
    </source>
</evidence>
<sequence length="146" mass="15318">MTQARIYVVLGTAILLTTLAEVFYLVVWGMVLFPQGSLAGKAMWTLTCGVAMGAVIGAATLVAIEPRYSGTAGLWRAALIVTVVGSYCALLCSRIDARFGYFGGSEHAGLFIASGVVPAIAGGVFYGWLLYGWNTAQQEGSNEARG</sequence>
<dbReference type="AlphaFoldDB" id="A0A1M4ZPW2"/>
<keyword evidence="1" id="KW-0472">Membrane</keyword>
<dbReference type="Proteomes" id="UP000325134">
    <property type="component" value="Unassembled WGS sequence"/>
</dbReference>
<reference evidence="2 3" key="1">
    <citation type="submission" date="2016-11" db="EMBL/GenBank/DDBJ databases">
        <authorList>
            <person name="Varghese N."/>
            <person name="Submissions S."/>
        </authorList>
    </citation>
    <scope>NUCLEOTIDE SEQUENCE [LARGE SCALE GENOMIC DNA]</scope>
    <source>
        <strain evidence="2 3">DSM 29341</strain>
    </source>
</reference>
<organism evidence="2 3">
    <name type="scientific">Ruegeria intermedia</name>
    <dbReference type="NCBI Taxonomy" id="996115"/>
    <lineage>
        <taxon>Bacteria</taxon>
        <taxon>Pseudomonadati</taxon>
        <taxon>Pseudomonadota</taxon>
        <taxon>Alphaproteobacteria</taxon>
        <taxon>Rhodobacterales</taxon>
        <taxon>Roseobacteraceae</taxon>
        <taxon>Ruegeria</taxon>
    </lineage>
</organism>
<dbReference type="EMBL" id="FQVK01000021">
    <property type="protein sequence ID" value="SHF20031.1"/>
    <property type="molecule type" value="Genomic_DNA"/>
</dbReference>
<proteinExistence type="predicted"/>
<feature type="transmembrane region" description="Helical" evidence="1">
    <location>
        <begin position="109"/>
        <end position="131"/>
    </location>
</feature>
<dbReference type="OrthoDB" id="7862263at2"/>
<name>A0A1M4ZPW2_9RHOB</name>
<keyword evidence="1" id="KW-1133">Transmembrane helix</keyword>
<dbReference type="RefSeq" id="WP_149776686.1">
    <property type="nucleotide sequence ID" value="NZ_FQVK01000021.1"/>
</dbReference>
<evidence type="ECO:0000256" key="1">
    <source>
        <dbReference type="SAM" id="Phobius"/>
    </source>
</evidence>
<evidence type="ECO:0000313" key="3">
    <source>
        <dbReference type="Proteomes" id="UP000325134"/>
    </source>
</evidence>
<protein>
    <submittedName>
        <fullName evidence="2">Uncharacterized protein</fullName>
    </submittedName>
</protein>
<feature type="transmembrane region" description="Helical" evidence="1">
    <location>
        <begin position="6"/>
        <end position="31"/>
    </location>
</feature>
<feature type="transmembrane region" description="Helical" evidence="1">
    <location>
        <begin position="43"/>
        <end position="64"/>
    </location>
</feature>
<gene>
    <name evidence="2" type="ORF">SAMN05444279_1216</name>
</gene>
<feature type="transmembrane region" description="Helical" evidence="1">
    <location>
        <begin position="76"/>
        <end position="97"/>
    </location>
</feature>
<accession>A0A1M4ZPW2</accession>
<keyword evidence="3" id="KW-1185">Reference proteome</keyword>